<evidence type="ECO:0000313" key="2">
    <source>
        <dbReference type="Proteomes" id="UP000243081"/>
    </source>
</evidence>
<gene>
    <name evidence="1" type="ORF">LLEC1_02937</name>
</gene>
<protein>
    <submittedName>
        <fullName evidence="1">Uncharacterized protein</fullName>
    </submittedName>
</protein>
<dbReference type="Proteomes" id="UP000243081">
    <property type="component" value="Unassembled WGS sequence"/>
</dbReference>
<dbReference type="OrthoDB" id="4152607at2759"/>
<sequence length="357" mass="40619">MSMDARSGSIACAVDVFRRSDKAQTAEMINQHLRWWRGREDNLVSWTSSLLFALVYIFHLHANTGDGSNFEDIFLCVADTHKFPDHVFIRDMDLVEAFQDEDEDLRDFGQLRQRYYFGEYLTQGALKIEGRCKIVSAQRMVESGLYRIRPEFENFANWARQERPPGANTVGELRASFECDKEQRQGVSRDGLEAALAVGQLFDAPWRLPMAASLVALAGPRTDDDAILMSLAFRTRTSRDADEPDTERGNCSLPDTKFDGDYLLPEVNEYKDIMSSIYQDYYLREFKEHLGSAEAALRNVIASTLNPAFMTHENSETQPSFSSVDVSRENILNRLSTVSMLSSGLEKRLRTKDVDCL</sequence>
<evidence type="ECO:0000313" key="1">
    <source>
        <dbReference type="EMBL" id="OAQ99587.1"/>
    </source>
</evidence>
<organism evidence="1 2">
    <name type="scientific">Cordyceps confragosa</name>
    <name type="common">Lecanicillium lecanii</name>
    <dbReference type="NCBI Taxonomy" id="2714763"/>
    <lineage>
        <taxon>Eukaryota</taxon>
        <taxon>Fungi</taxon>
        <taxon>Dikarya</taxon>
        <taxon>Ascomycota</taxon>
        <taxon>Pezizomycotina</taxon>
        <taxon>Sordariomycetes</taxon>
        <taxon>Hypocreomycetidae</taxon>
        <taxon>Hypocreales</taxon>
        <taxon>Cordycipitaceae</taxon>
        <taxon>Akanthomyces</taxon>
    </lineage>
</organism>
<name>A0A179IA80_CORDF</name>
<dbReference type="EMBL" id="LUKN01002144">
    <property type="protein sequence ID" value="OAQ99587.1"/>
    <property type="molecule type" value="Genomic_DNA"/>
</dbReference>
<dbReference type="OMA" id="FHLHANT"/>
<comment type="caution">
    <text evidence="1">The sequence shown here is derived from an EMBL/GenBank/DDBJ whole genome shotgun (WGS) entry which is preliminary data.</text>
</comment>
<accession>A0A179IA80</accession>
<reference evidence="1 2" key="1">
    <citation type="submission" date="2016-03" db="EMBL/GenBank/DDBJ databases">
        <title>Fine-scale spatial genetic structure of a fungal parasite of coffee scale insects.</title>
        <authorList>
            <person name="Jackson D."/>
            <person name="Zemenick K.A."/>
            <person name="Malloure B."/>
            <person name="Quandt C.A."/>
            <person name="James T.Y."/>
        </authorList>
    </citation>
    <scope>NUCLEOTIDE SEQUENCE [LARGE SCALE GENOMIC DNA]</scope>
    <source>
        <strain evidence="1 2">UM487</strain>
    </source>
</reference>
<proteinExistence type="predicted"/>
<keyword evidence="2" id="KW-1185">Reference proteome</keyword>
<dbReference type="AlphaFoldDB" id="A0A179IA80"/>